<keyword evidence="2" id="KW-1185">Reference proteome</keyword>
<organism evidence="1 2">
    <name type="scientific">Paenibacillus agri</name>
    <dbReference type="NCBI Taxonomy" id="2744309"/>
    <lineage>
        <taxon>Bacteria</taxon>
        <taxon>Bacillati</taxon>
        <taxon>Bacillota</taxon>
        <taxon>Bacilli</taxon>
        <taxon>Bacillales</taxon>
        <taxon>Paenibacillaceae</taxon>
        <taxon>Paenibacillus</taxon>
    </lineage>
</organism>
<protein>
    <submittedName>
        <fullName evidence="1">Uncharacterized protein</fullName>
    </submittedName>
</protein>
<dbReference type="AlphaFoldDB" id="A0A850ETH0"/>
<sequence>MDFTYKVLESDIDFLASALSETLVAVAVKGGEAEDILELGGRICEYTPNCVRIRGLSYSRELYEFRILTGG</sequence>
<gene>
    <name evidence="1" type="ORF">HPT30_27770</name>
</gene>
<reference evidence="1" key="1">
    <citation type="submission" date="2020-06" db="EMBL/GenBank/DDBJ databases">
        <title>Paenibacillus sp. nov., isolated from soil.</title>
        <authorList>
            <person name="Seo Y.L."/>
        </authorList>
    </citation>
    <scope>NUCLEOTIDE SEQUENCE [LARGE SCALE GENOMIC DNA]</scope>
    <source>
        <strain evidence="1">JW14</strain>
    </source>
</reference>
<dbReference type="RefSeq" id="WP_175374504.1">
    <property type="nucleotide sequence ID" value="NZ_JABWCS010000221.1"/>
</dbReference>
<evidence type="ECO:0000313" key="2">
    <source>
        <dbReference type="Proteomes" id="UP000564806"/>
    </source>
</evidence>
<evidence type="ECO:0000313" key="1">
    <source>
        <dbReference type="EMBL" id="NUU64155.1"/>
    </source>
</evidence>
<proteinExistence type="predicted"/>
<dbReference type="Proteomes" id="UP000564806">
    <property type="component" value="Unassembled WGS sequence"/>
</dbReference>
<comment type="caution">
    <text evidence="1">The sequence shown here is derived from an EMBL/GenBank/DDBJ whole genome shotgun (WGS) entry which is preliminary data.</text>
</comment>
<dbReference type="EMBL" id="JABWCS010000221">
    <property type="protein sequence ID" value="NUU64155.1"/>
    <property type="molecule type" value="Genomic_DNA"/>
</dbReference>
<name>A0A850ETH0_9BACL</name>
<accession>A0A850ETH0</accession>